<reference evidence="1 2" key="1">
    <citation type="submission" date="2018-10" db="EMBL/GenBank/DDBJ databases">
        <title>Sequencing the genomes of 1000 actinobacteria strains.</title>
        <authorList>
            <person name="Klenk H.-P."/>
        </authorList>
    </citation>
    <scope>NUCLEOTIDE SEQUENCE [LARGE SCALE GENOMIC DNA]</scope>
    <source>
        <strain evidence="1 2">DSM 43911</strain>
    </source>
</reference>
<dbReference type="EMBL" id="RBXR01000001">
    <property type="protein sequence ID" value="RKT72586.1"/>
    <property type="molecule type" value="Genomic_DNA"/>
</dbReference>
<protein>
    <recommendedName>
        <fullName evidence="3">DUF1326 domain-containing protein</fullName>
    </recommendedName>
</protein>
<evidence type="ECO:0008006" key="3">
    <source>
        <dbReference type="Google" id="ProtNLM"/>
    </source>
</evidence>
<name>A0A495XHD5_9PSEU</name>
<keyword evidence="2" id="KW-1185">Reference proteome</keyword>
<proteinExistence type="predicted"/>
<accession>A0A495XHD5</accession>
<dbReference type="Proteomes" id="UP000272729">
    <property type="component" value="Unassembled WGS sequence"/>
</dbReference>
<evidence type="ECO:0000313" key="1">
    <source>
        <dbReference type="EMBL" id="RKT72586.1"/>
    </source>
</evidence>
<dbReference type="AlphaFoldDB" id="A0A495XHD5"/>
<gene>
    <name evidence="1" type="ORF">DFJ66_5903</name>
</gene>
<organism evidence="1 2">
    <name type="scientific">Saccharothrix variisporea</name>
    <dbReference type="NCBI Taxonomy" id="543527"/>
    <lineage>
        <taxon>Bacteria</taxon>
        <taxon>Bacillati</taxon>
        <taxon>Actinomycetota</taxon>
        <taxon>Actinomycetes</taxon>
        <taxon>Pseudonocardiales</taxon>
        <taxon>Pseudonocardiaceae</taxon>
        <taxon>Saccharothrix</taxon>
    </lineage>
</organism>
<dbReference type="InterPro" id="IPR009758">
    <property type="entry name" value="DUF1326"/>
</dbReference>
<sequence length="198" mass="20935">MAWTMKGTWYESCSCKMVCRCNFGPAEPDQGWCSAVLGFAIDSGESNGVDLGGTKVVFHGELPGDFVGGIDKVVLYLDEAASPEQRDELEAIFQGKRGGVWEGVAGMIASFLPSKTVPVEVVGGDSPRVKAGDFAGFSMERLKSEEGKQAVLVHAPIAAGFAVDTQELATATGSASDPDLRAWETLGYGAAVPFNWSF</sequence>
<dbReference type="Pfam" id="PF07040">
    <property type="entry name" value="DUF1326"/>
    <property type="match status" value="1"/>
</dbReference>
<evidence type="ECO:0000313" key="2">
    <source>
        <dbReference type="Proteomes" id="UP000272729"/>
    </source>
</evidence>
<comment type="caution">
    <text evidence="1">The sequence shown here is derived from an EMBL/GenBank/DDBJ whole genome shotgun (WGS) entry which is preliminary data.</text>
</comment>